<gene>
    <name evidence="2" type="ORF">F511_18354</name>
</gene>
<protein>
    <submittedName>
        <fullName evidence="2">DNA-binding protein SMUBP-2</fullName>
    </submittedName>
</protein>
<evidence type="ECO:0000259" key="1">
    <source>
        <dbReference type="Pfam" id="PF13086"/>
    </source>
</evidence>
<dbReference type="InterPro" id="IPR027417">
    <property type="entry name" value="P-loop_NTPase"/>
</dbReference>
<dbReference type="EMBL" id="KV001281">
    <property type="protein sequence ID" value="KZV39296.1"/>
    <property type="molecule type" value="Genomic_DNA"/>
</dbReference>
<dbReference type="AlphaFoldDB" id="A0A2Z7BYC2"/>
<reference evidence="2 3" key="1">
    <citation type="journal article" date="2015" name="Proc. Natl. Acad. Sci. U.S.A.">
        <title>The resurrection genome of Boea hygrometrica: A blueprint for survival of dehydration.</title>
        <authorList>
            <person name="Xiao L."/>
            <person name="Yang G."/>
            <person name="Zhang L."/>
            <person name="Yang X."/>
            <person name="Zhao S."/>
            <person name="Ji Z."/>
            <person name="Zhou Q."/>
            <person name="Hu M."/>
            <person name="Wang Y."/>
            <person name="Chen M."/>
            <person name="Xu Y."/>
            <person name="Jin H."/>
            <person name="Xiao X."/>
            <person name="Hu G."/>
            <person name="Bao F."/>
            <person name="Hu Y."/>
            <person name="Wan P."/>
            <person name="Li L."/>
            <person name="Deng X."/>
            <person name="Kuang T."/>
            <person name="Xiang C."/>
            <person name="Zhu J.K."/>
            <person name="Oliver M.J."/>
            <person name="He Y."/>
        </authorList>
    </citation>
    <scope>NUCLEOTIDE SEQUENCE [LARGE SCALE GENOMIC DNA]</scope>
    <source>
        <strain evidence="3">cv. XS01</strain>
    </source>
</reference>
<proteinExistence type="predicted"/>
<dbReference type="Gene3D" id="3.40.50.300">
    <property type="entry name" value="P-loop containing nucleotide triphosphate hydrolases"/>
    <property type="match status" value="1"/>
</dbReference>
<dbReference type="GO" id="GO:0004386">
    <property type="term" value="F:helicase activity"/>
    <property type="evidence" value="ECO:0007669"/>
    <property type="project" value="InterPro"/>
</dbReference>
<dbReference type="Pfam" id="PF13086">
    <property type="entry name" value="AAA_11"/>
    <property type="match status" value="1"/>
</dbReference>
<dbReference type="GO" id="GO:0003677">
    <property type="term" value="F:DNA binding"/>
    <property type="evidence" value="ECO:0007669"/>
    <property type="project" value="UniProtKB-KW"/>
</dbReference>
<organism evidence="2 3">
    <name type="scientific">Dorcoceras hygrometricum</name>
    <dbReference type="NCBI Taxonomy" id="472368"/>
    <lineage>
        <taxon>Eukaryota</taxon>
        <taxon>Viridiplantae</taxon>
        <taxon>Streptophyta</taxon>
        <taxon>Embryophyta</taxon>
        <taxon>Tracheophyta</taxon>
        <taxon>Spermatophyta</taxon>
        <taxon>Magnoliopsida</taxon>
        <taxon>eudicotyledons</taxon>
        <taxon>Gunneridae</taxon>
        <taxon>Pentapetalae</taxon>
        <taxon>asterids</taxon>
        <taxon>lamiids</taxon>
        <taxon>Lamiales</taxon>
        <taxon>Gesneriaceae</taxon>
        <taxon>Didymocarpoideae</taxon>
        <taxon>Trichosporeae</taxon>
        <taxon>Loxocarpinae</taxon>
        <taxon>Dorcoceras</taxon>
    </lineage>
</organism>
<evidence type="ECO:0000313" key="2">
    <source>
        <dbReference type="EMBL" id="KZV39296.1"/>
    </source>
</evidence>
<accession>A0A2Z7BYC2</accession>
<feature type="domain" description="DNA2/NAM7 helicase helicase" evidence="1">
    <location>
        <begin position="41"/>
        <end position="80"/>
    </location>
</feature>
<keyword evidence="2" id="KW-0238">DNA-binding</keyword>
<dbReference type="Proteomes" id="UP000250235">
    <property type="component" value="Unassembled WGS sequence"/>
</dbReference>
<name>A0A2Z7BYC2_9LAMI</name>
<dbReference type="InterPro" id="IPR041677">
    <property type="entry name" value="DNA2/NAM7_AAA_11"/>
</dbReference>
<dbReference type="OrthoDB" id="10599540at2759"/>
<keyword evidence="3" id="KW-1185">Reference proteome</keyword>
<evidence type="ECO:0000313" key="3">
    <source>
        <dbReference type="Proteomes" id="UP000250235"/>
    </source>
</evidence>
<sequence>MEVNEAAVKAKDFRISFENLCESAKSEIDALAETEKELISLVVEQGERVLVTAPTNAAVDNRVEKLSDIGANIVRILNQNSRGRNQI</sequence>